<dbReference type="VEuPathDB" id="FungiDB:DIURU_001705"/>
<dbReference type="GO" id="GO:0003712">
    <property type="term" value="F:transcription coregulator activity"/>
    <property type="evidence" value="ECO:0007669"/>
    <property type="project" value="TreeGrafter"/>
</dbReference>
<protein>
    <recommendedName>
        <fullName evidence="3 8">Mediator of RNA polymerase II transcription subunit 21</fullName>
    </recommendedName>
</protein>
<dbReference type="EMBL" id="SWFT01000050">
    <property type="protein sequence ID" value="KAA8905277.1"/>
    <property type="molecule type" value="Genomic_DNA"/>
</dbReference>
<reference evidence="9 10" key="1">
    <citation type="submission" date="2019-07" db="EMBL/GenBank/DDBJ databases">
        <title>Genome assembly of two rare yeast pathogens: Diutina rugosa and Trichomonascus ciferrii.</title>
        <authorList>
            <person name="Mixao V."/>
            <person name="Saus E."/>
            <person name="Hansen A."/>
            <person name="Lass-Flor C."/>
            <person name="Gabaldon T."/>
        </authorList>
    </citation>
    <scope>NUCLEOTIDE SEQUENCE [LARGE SCALE GENOMIC DNA]</scope>
    <source>
        <strain evidence="9 10">CBS 613</strain>
    </source>
</reference>
<dbReference type="GeneID" id="54780358"/>
<dbReference type="InterPro" id="IPR037212">
    <property type="entry name" value="Med7/Med21-like"/>
</dbReference>
<name>A0A642UU55_DIURU</name>
<evidence type="ECO:0000256" key="3">
    <source>
        <dbReference type="ARBA" id="ARBA00019691"/>
    </source>
</evidence>
<evidence type="ECO:0000256" key="7">
    <source>
        <dbReference type="ARBA" id="ARBA00023242"/>
    </source>
</evidence>
<dbReference type="PANTHER" id="PTHR13381:SF0">
    <property type="entry name" value="MEDIATOR OF RNA POLYMERASE II TRANSCRIPTION SUBUNIT 21"/>
    <property type="match status" value="1"/>
</dbReference>
<dbReference type="OrthoDB" id="526653at2759"/>
<sequence length="151" mass="16803">MADRLTQLQVCLDQLIEQFNATINYVNMNAEPAKLDTDPNSVTNIAAQAPLPGHADQKETNEVKPDFDTTINELSSDIIIKSRQISMLIDGLPGIGVPPSEQLQLIESLVEELRKVEKERLAKIAKKDALLKWTEELIVDVANGITQTRKQ</sequence>
<dbReference type="Pfam" id="PF11221">
    <property type="entry name" value="Med21"/>
    <property type="match status" value="1"/>
</dbReference>
<comment type="similarity">
    <text evidence="2 8">Belongs to the Mediator complex subunit 21 family.</text>
</comment>
<keyword evidence="10" id="KW-1185">Reference proteome</keyword>
<gene>
    <name evidence="9" type="ORF">DIURU_001705</name>
</gene>
<dbReference type="Gene3D" id="6.10.280.10">
    <property type="entry name" value="Mediator complex, subunit Med21"/>
    <property type="match status" value="1"/>
</dbReference>
<evidence type="ECO:0000256" key="4">
    <source>
        <dbReference type="ARBA" id="ARBA00023015"/>
    </source>
</evidence>
<evidence type="ECO:0000256" key="8">
    <source>
        <dbReference type="RuleBase" id="RU366036"/>
    </source>
</evidence>
<dbReference type="OMA" id="LTTYHDH"/>
<accession>A0A642UU55</accession>
<dbReference type="AlphaFoldDB" id="A0A642UU55"/>
<comment type="caution">
    <text evidence="9">The sequence shown here is derived from an EMBL/GenBank/DDBJ whole genome shotgun (WGS) entry which is preliminary data.</text>
</comment>
<dbReference type="GO" id="GO:0006357">
    <property type="term" value="P:regulation of transcription by RNA polymerase II"/>
    <property type="evidence" value="ECO:0007669"/>
    <property type="project" value="TreeGrafter"/>
</dbReference>
<evidence type="ECO:0000256" key="2">
    <source>
        <dbReference type="ARBA" id="ARBA00005770"/>
    </source>
</evidence>
<keyword evidence="7 8" id="KW-0539">Nucleus</keyword>
<evidence type="ECO:0000256" key="1">
    <source>
        <dbReference type="ARBA" id="ARBA00004123"/>
    </source>
</evidence>
<evidence type="ECO:0000313" key="9">
    <source>
        <dbReference type="EMBL" id="KAA8905277.1"/>
    </source>
</evidence>
<comment type="subcellular location">
    <subcellularLocation>
        <location evidence="1 8">Nucleus</location>
    </subcellularLocation>
</comment>
<keyword evidence="5 8" id="KW-0010">Activator</keyword>
<proteinExistence type="inferred from homology"/>
<dbReference type="InterPro" id="IPR021384">
    <property type="entry name" value="Mediator_Med21"/>
</dbReference>
<dbReference type="RefSeq" id="XP_034013663.1">
    <property type="nucleotide sequence ID" value="XM_034154278.1"/>
</dbReference>
<comment type="function">
    <text evidence="8">Component of the Mediator complex, a coactivator involved in the regulated transcription of nearly all RNA polymerase II-dependent genes. Mediator functions as a bridge to convey information from gene-specific regulatory proteins to the basal RNA polymerase II transcription machinery. Mediator is recruited to promoters by direct interactions with regulatory proteins and serves as a scaffold for the assembly of a functional preinitiation complex with RNA polymerase II and the general transcription factors.</text>
</comment>
<dbReference type="SUPFAM" id="SSF140718">
    <property type="entry name" value="Mediator hinge subcomplex-like"/>
    <property type="match status" value="1"/>
</dbReference>
<dbReference type="GO" id="GO:0016592">
    <property type="term" value="C:mediator complex"/>
    <property type="evidence" value="ECO:0007669"/>
    <property type="project" value="UniProtKB-UniRule"/>
</dbReference>
<keyword evidence="6 8" id="KW-0804">Transcription</keyword>
<evidence type="ECO:0000313" key="10">
    <source>
        <dbReference type="Proteomes" id="UP000449547"/>
    </source>
</evidence>
<evidence type="ECO:0000256" key="5">
    <source>
        <dbReference type="ARBA" id="ARBA00023159"/>
    </source>
</evidence>
<dbReference type="Proteomes" id="UP000449547">
    <property type="component" value="Unassembled WGS sequence"/>
</dbReference>
<keyword evidence="4 8" id="KW-0805">Transcription regulation</keyword>
<organism evidence="9 10">
    <name type="scientific">Diutina rugosa</name>
    <name type="common">Yeast</name>
    <name type="synonym">Candida rugosa</name>
    <dbReference type="NCBI Taxonomy" id="5481"/>
    <lineage>
        <taxon>Eukaryota</taxon>
        <taxon>Fungi</taxon>
        <taxon>Dikarya</taxon>
        <taxon>Ascomycota</taxon>
        <taxon>Saccharomycotina</taxon>
        <taxon>Pichiomycetes</taxon>
        <taxon>Debaryomycetaceae</taxon>
        <taxon>Diutina</taxon>
    </lineage>
</organism>
<comment type="subunit">
    <text evidence="8">Component of the Mediator complex.</text>
</comment>
<dbReference type="PANTHER" id="PTHR13381">
    <property type="entry name" value="RNA POLYMERASE II HOLOENZYME COMPONENT SRB7"/>
    <property type="match status" value="1"/>
</dbReference>
<evidence type="ECO:0000256" key="6">
    <source>
        <dbReference type="ARBA" id="ARBA00023163"/>
    </source>
</evidence>